<evidence type="ECO:0000256" key="1">
    <source>
        <dbReference type="ARBA" id="ARBA00004651"/>
    </source>
</evidence>
<evidence type="ECO:0000256" key="7">
    <source>
        <dbReference type="SAM" id="Phobius"/>
    </source>
</evidence>
<feature type="domain" description="Major facilitator superfamily (MFS) profile" evidence="8">
    <location>
        <begin position="1"/>
        <end position="397"/>
    </location>
</feature>
<feature type="transmembrane region" description="Helical" evidence="7">
    <location>
        <begin position="44"/>
        <end position="66"/>
    </location>
</feature>
<keyword evidence="12" id="KW-1185">Reference proteome</keyword>
<dbReference type="PANTHER" id="PTHR23513:SF11">
    <property type="entry name" value="STAPHYLOFERRIN A TRANSPORTER"/>
    <property type="match status" value="1"/>
</dbReference>
<keyword evidence="3" id="KW-1003">Cell membrane</keyword>
<feature type="transmembrane region" description="Helical" evidence="7">
    <location>
        <begin position="222"/>
        <end position="240"/>
    </location>
</feature>
<reference evidence="10 11" key="1">
    <citation type="submission" date="2020-08" db="EMBL/GenBank/DDBJ databases">
        <title>Sequencing the genomes of 1000 actinobacteria strains.</title>
        <authorList>
            <person name="Klenk H.-P."/>
        </authorList>
    </citation>
    <scope>NUCLEOTIDE SEQUENCE [LARGE SCALE GENOMIC DNA]</scope>
    <source>
        <strain evidence="10 11">DSM 43150</strain>
    </source>
</reference>
<keyword evidence="4 7" id="KW-0812">Transmembrane</keyword>
<evidence type="ECO:0000256" key="3">
    <source>
        <dbReference type="ARBA" id="ARBA00022475"/>
    </source>
</evidence>
<feature type="transmembrane region" description="Helical" evidence="7">
    <location>
        <begin position="171"/>
        <end position="190"/>
    </location>
</feature>
<feature type="transmembrane region" description="Helical" evidence="7">
    <location>
        <begin position="252"/>
        <end position="273"/>
    </location>
</feature>
<dbReference type="InterPro" id="IPR010290">
    <property type="entry name" value="TM_effector"/>
</dbReference>
<gene>
    <name evidence="9" type="ORF">Alo02nite_49380</name>
    <name evidence="10" type="ORF">BJ964_007968</name>
</gene>
<comment type="caution">
    <text evidence="10">The sequence shown here is derived from an EMBL/GenBank/DDBJ whole genome shotgun (WGS) entry which is preliminary data.</text>
</comment>
<dbReference type="EMBL" id="JACHNC010000001">
    <property type="protein sequence ID" value="MBB4753807.1"/>
    <property type="molecule type" value="Genomic_DNA"/>
</dbReference>
<organism evidence="10 11">
    <name type="scientific">Actinoplanes lobatus</name>
    <dbReference type="NCBI Taxonomy" id="113568"/>
    <lineage>
        <taxon>Bacteria</taxon>
        <taxon>Bacillati</taxon>
        <taxon>Actinomycetota</taxon>
        <taxon>Actinomycetes</taxon>
        <taxon>Micromonosporales</taxon>
        <taxon>Micromonosporaceae</taxon>
        <taxon>Actinoplanes</taxon>
    </lineage>
</organism>
<accession>A0A7W7HNI3</accession>
<dbReference type="CDD" id="cd06173">
    <property type="entry name" value="MFS_MefA_like"/>
    <property type="match status" value="1"/>
</dbReference>
<feature type="transmembrane region" description="Helical" evidence="7">
    <location>
        <begin position="344"/>
        <end position="365"/>
    </location>
</feature>
<reference evidence="9 12" key="2">
    <citation type="submission" date="2021-01" db="EMBL/GenBank/DDBJ databases">
        <title>Whole genome shotgun sequence of Actinoplanes lobatus NBRC 12513.</title>
        <authorList>
            <person name="Komaki H."/>
            <person name="Tamura T."/>
        </authorList>
    </citation>
    <scope>NUCLEOTIDE SEQUENCE [LARGE SCALE GENOMIC DNA]</scope>
    <source>
        <strain evidence="9 12">NBRC 12513</strain>
    </source>
</reference>
<dbReference type="PANTHER" id="PTHR23513">
    <property type="entry name" value="INTEGRAL MEMBRANE EFFLUX PROTEIN-RELATED"/>
    <property type="match status" value="1"/>
</dbReference>
<evidence type="ECO:0000256" key="2">
    <source>
        <dbReference type="ARBA" id="ARBA00022448"/>
    </source>
</evidence>
<feature type="transmembrane region" description="Helical" evidence="7">
    <location>
        <begin position="307"/>
        <end position="324"/>
    </location>
</feature>
<keyword evidence="5 7" id="KW-1133">Transmembrane helix</keyword>
<keyword evidence="6 7" id="KW-0472">Membrane</keyword>
<keyword evidence="2" id="KW-0813">Transport</keyword>
<dbReference type="Proteomes" id="UP000590511">
    <property type="component" value="Unassembled WGS sequence"/>
</dbReference>
<feature type="transmembrane region" description="Helical" evidence="7">
    <location>
        <begin position="106"/>
        <end position="125"/>
    </location>
</feature>
<comment type="subcellular location">
    <subcellularLocation>
        <location evidence="1">Cell membrane</location>
        <topology evidence="1">Multi-pass membrane protein</topology>
    </subcellularLocation>
</comment>
<evidence type="ECO:0000256" key="6">
    <source>
        <dbReference type="ARBA" id="ARBA00023136"/>
    </source>
</evidence>
<name>A0A7W7HNI3_9ACTN</name>
<feature type="transmembrane region" description="Helical" evidence="7">
    <location>
        <begin position="12"/>
        <end position="38"/>
    </location>
</feature>
<dbReference type="SUPFAM" id="SSF103473">
    <property type="entry name" value="MFS general substrate transporter"/>
    <property type="match status" value="1"/>
</dbReference>
<dbReference type="PROSITE" id="PS50850">
    <property type="entry name" value="MFS"/>
    <property type="match status" value="1"/>
</dbReference>
<evidence type="ECO:0000313" key="10">
    <source>
        <dbReference type="EMBL" id="MBB4753807.1"/>
    </source>
</evidence>
<dbReference type="Pfam" id="PF05977">
    <property type="entry name" value="MFS_3"/>
    <property type="match status" value="1"/>
</dbReference>
<dbReference type="EMBL" id="BOMP01000083">
    <property type="protein sequence ID" value="GIE42040.1"/>
    <property type="molecule type" value="Genomic_DNA"/>
</dbReference>
<dbReference type="Proteomes" id="UP000631312">
    <property type="component" value="Unassembled WGS sequence"/>
</dbReference>
<feature type="transmembrane region" description="Helical" evidence="7">
    <location>
        <begin position="280"/>
        <end position="301"/>
    </location>
</feature>
<dbReference type="AlphaFoldDB" id="A0A7W7HNI3"/>
<evidence type="ECO:0000256" key="4">
    <source>
        <dbReference type="ARBA" id="ARBA00022692"/>
    </source>
</evidence>
<dbReference type="GO" id="GO:0022857">
    <property type="term" value="F:transmembrane transporter activity"/>
    <property type="evidence" value="ECO:0007669"/>
    <property type="project" value="InterPro"/>
</dbReference>
<evidence type="ECO:0000313" key="11">
    <source>
        <dbReference type="Proteomes" id="UP000590511"/>
    </source>
</evidence>
<dbReference type="InterPro" id="IPR020846">
    <property type="entry name" value="MFS_dom"/>
</dbReference>
<evidence type="ECO:0000256" key="5">
    <source>
        <dbReference type="ARBA" id="ARBA00022989"/>
    </source>
</evidence>
<feature type="transmembrane region" description="Helical" evidence="7">
    <location>
        <begin position="137"/>
        <end position="165"/>
    </location>
</feature>
<dbReference type="GO" id="GO:0005886">
    <property type="term" value="C:plasma membrane"/>
    <property type="evidence" value="ECO:0007669"/>
    <property type="project" value="UniProtKB-SubCell"/>
</dbReference>
<feature type="transmembrane region" description="Helical" evidence="7">
    <location>
        <begin position="78"/>
        <end position="100"/>
    </location>
</feature>
<dbReference type="RefSeq" id="WP_188125461.1">
    <property type="nucleotide sequence ID" value="NZ_BOMP01000083.1"/>
</dbReference>
<proteinExistence type="predicted"/>
<protein>
    <submittedName>
        <fullName evidence="10">MFS family permease</fullName>
    </submittedName>
    <submittedName>
        <fullName evidence="9">MFS transporter</fullName>
    </submittedName>
</protein>
<dbReference type="Gene3D" id="1.20.1250.20">
    <property type="entry name" value="MFS general substrate transporter like domains"/>
    <property type="match status" value="1"/>
</dbReference>
<dbReference type="InterPro" id="IPR036259">
    <property type="entry name" value="MFS_trans_sf"/>
</dbReference>
<evidence type="ECO:0000259" key="8">
    <source>
        <dbReference type="PROSITE" id="PS50850"/>
    </source>
</evidence>
<sequence>MTSTWAPLRIGVFRMLWLAVLGSQIGTWMQTVGAQWLLLGEPNAGTLVSLVQTAATLPVLLLALPSGVLADTFDRRRLLINVQLVQLATGVMLTGLTVAGQMTPPLLLLLTFALGCGTAMTNPAYQAVIPELVPRTLILSAAALGSISINLARAIGPAIAGVLVAWAGPEVVFGLNAVSFLIFAIALLAWRRDPQDNAAEPFVAALRAGGRYVRYAPIMRRLLLRSVIFVVPAMALWALLPLVASRRLGLDASGYGLLLTALGVGAVLGALILPRLRAALSGTGMLAVASLTYAAALAVLAVAREPAFAVIVLVPAGAAWMTVLTNLNAEVQLLLPAWVRARGLAGYQTAFFGAQAVGSLVWGVAADRIGLAETFLIAAGLTAAGAATLPWAPLIPSGHLNRDPATPWPEPRLTHEPDPGAGPVVVEVAYSIPPDREADFLEAMSEVRRSRLRTGAVQWGVFRAGETSGRMVELYVIPTWDEHLRQHGGRLTGADAEFDARARALSTTPPEVVHMLHAPVRHGPR</sequence>
<evidence type="ECO:0000313" key="12">
    <source>
        <dbReference type="Proteomes" id="UP000631312"/>
    </source>
</evidence>
<evidence type="ECO:0000313" key="9">
    <source>
        <dbReference type="EMBL" id="GIE42040.1"/>
    </source>
</evidence>